<dbReference type="InterPro" id="IPR017853">
    <property type="entry name" value="GH"/>
</dbReference>
<comment type="caution">
    <text evidence="2">The sequence shown here is derived from an EMBL/GenBank/DDBJ whole genome shotgun (WGS) entry which is preliminary data.</text>
</comment>
<dbReference type="RefSeq" id="WP_345242535.1">
    <property type="nucleotide sequence ID" value="NZ_BAABHD010000022.1"/>
</dbReference>
<dbReference type="InterPro" id="IPR013780">
    <property type="entry name" value="Glyco_hydro_b"/>
</dbReference>
<dbReference type="PANTHER" id="PTHR10357">
    <property type="entry name" value="ALPHA-AMYLASE FAMILY MEMBER"/>
    <property type="match status" value="1"/>
</dbReference>
<dbReference type="Proteomes" id="UP001501175">
    <property type="component" value="Unassembled WGS sequence"/>
</dbReference>
<dbReference type="Gene3D" id="3.20.20.80">
    <property type="entry name" value="Glycosidases"/>
    <property type="match status" value="1"/>
</dbReference>
<keyword evidence="3" id="KW-1185">Reference proteome</keyword>
<protein>
    <submittedName>
        <fullName evidence="2">Alpha-amylase family protein</fullName>
    </submittedName>
</protein>
<evidence type="ECO:0000259" key="1">
    <source>
        <dbReference type="SMART" id="SM00642"/>
    </source>
</evidence>
<dbReference type="SUPFAM" id="SSF51445">
    <property type="entry name" value="(Trans)glycosidases"/>
    <property type="match status" value="1"/>
</dbReference>
<dbReference type="SMART" id="SM00642">
    <property type="entry name" value="Aamy"/>
    <property type="match status" value="1"/>
</dbReference>
<dbReference type="Gene3D" id="2.60.40.1180">
    <property type="entry name" value="Golgi alpha-mannosidase II"/>
    <property type="match status" value="1"/>
</dbReference>
<dbReference type="InterPro" id="IPR006047">
    <property type="entry name" value="GH13_cat_dom"/>
</dbReference>
<name>A0ABP8MPT4_9BACT</name>
<dbReference type="InterPro" id="IPR054049">
    <property type="entry name" value="SupH-like_C"/>
</dbReference>
<dbReference type="Pfam" id="PF22157">
    <property type="entry name" value="SupH-like_C"/>
    <property type="match status" value="1"/>
</dbReference>
<sequence length="550" mass="63850">MIEDLWYKNAVIYSLDLETFMDVNGDGVGDFEGLCRRLDYLHALGVDTVWLAPFQPTPNKDNGYDIQDYYGVDPRHGSSGDFVEFMHQANKRGIKVIIDLVVNHTSDLHPWFQDARTGKDARHHDWYVWSDKKPADWNKGMVFPGVQDATWTYDKKAKAYYFHRFFEYQPDLNTDNPEVRSEIRKIMGFWLELGVAGFRVDAVPFILEQPVPGKAEPAMKFEYLREMRRFLQWRQGDAVLLGEANVLPEETQPYFGNEGDGIHLMFNFYVNQHLFYALATADTEPLVMALEATRDIFPSSQWAQFLRNHDELDLGRLTDEQRQKVFARFGPEKNMQLYDRGIRRRLAPMLGSRQHSELAYSLMFSLPGTPVIRYGDEIGMGDNLELKERDAVRTPMHWSGDPQAGFSQHDKLVHPVIAEGPYAYHHVNVDAQRRDPNSMLNWMTALIRLRKECPEIGWGDWHILKTDFPQVLVMHYNWRGDALVILHNFDEKAHEVVLDLKKQKITKLIDLMANYQSEADGKGIHRIILDAYGYRWFRVGNAGHTLHRTA</sequence>
<dbReference type="SUPFAM" id="SSF51011">
    <property type="entry name" value="Glycosyl hydrolase domain"/>
    <property type="match status" value="1"/>
</dbReference>
<accession>A0ABP8MPT4</accession>
<dbReference type="PANTHER" id="PTHR10357:SF219">
    <property type="entry name" value="MALTOSE ALPHA-D-GLUCOSYLTRANSFERASE"/>
    <property type="match status" value="1"/>
</dbReference>
<dbReference type="Pfam" id="PF00128">
    <property type="entry name" value="Alpha-amylase"/>
    <property type="match status" value="2"/>
</dbReference>
<evidence type="ECO:0000313" key="3">
    <source>
        <dbReference type="Proteomes" id="UP001501175"/>
    </source>
</evidence>
<reference evidence="3" key="1">
    <citation type="journal article" date="2019" name="Int. J. Syst. Evol. Microbiol.">
        <title>The Global Catalogue of Microorganisms (GCM) 10K type strain sequencing project: providing services to taxonomists for standard genome sequencing and annotation.</title>
        <authorList>
            <consortium name="The Broad Institute Genomics Platform"/>
            <consortium name="The Broad Institute Genome Sequencing Center for Infectious Disease"/>
            <person name="Wu L."/>
            <person name="Ma J."/>
        </authorList>
    </citation>
    <scope>NUCLEOTIDE SEQUENCE [LARGE SCALE GENOMIC DNA]</scope>
    <source>
        <strain evidence="3">JCM 17927</strain>
    </source>
</reference>
<dbReference type="EMBL" id="BAABHD010000022">
    <property type="protein sequence ID" value="GAA4452895.1"/>
    <property type="molecule type" value="Genomic_DNA"/>
</dbReference>
<evidence type="ECO:0000313" key="2">
    <source>
        <dbReference type="EMBL" id="GAA4452895.1"/>
    </source>
</evidence>
<dbReference type="Gene3D" id="3.90.400.10">
    <property type="entry name" value="Oligo-1,6-glucosidase, Domain 2"/>
    <property type="match status" value="1"/>
</dbReference>
<feature type="domain" description="Glycosyl hydrolase family 13 catalytic" evidence="1">
    <location>
        <begin position="14"/>
        <end position="393"/>
    </location>
</feature>
<gene>
    <name evidence="2" type="ORF">GCM10023189_17040</name>
</gene>
<organism evidence="2 3">
    <name type="scientific">Nibrella saemangeumensis</name>
    <dbReference type="NCBI Taxonomy" id="1084526"/>
    <lineage>
        <taxon>Bacteria</taxon>
        <taxon>Pseudomonadati</taxon>
        <taxon>Bacteroidota</taxon>
        <taxon>Cytophagia</taxon>
        <taxon>Cytophagales</taxon>
        <taxon>Spirosomataceae</taxon>
        <taxon>Nibrella</taxon>
    </lineage>
</organism>
<dbReference type="CDD" id="cd11334">
    <property type="entry name" value="AmyAc_TreS"/>
    <property type="match status" value="1"/>
</dbReference>
<dbReference type="InterPro" id="IPR045857">
    <property type="entry name" value="O16G_dom_2"/>
</dbReference>
<proteinExistence type="predicted"/>